<feature type="domain" description="Exonuclease" evidence="4">
    <location>
        <begin position="3"/>
        <end position="186"/>
    </location>
</feature>
<evidence type="ECO:0000256" key="2">
    <source>
        <dbReference type="ARBA" id="ARBA00022801"/>
    </source>
</evidence>
<evidence type="ECO:0000313" key="5">
    <source>
        <dbReference type="EMBL" id="MFC3679105.1"/>
    </source>
</evidence>
<keyword evidence="3 5" id="KW-0269">Exonuclease</keyword>
<dbReference type="InterPro" id="IPR013520">
    <property type="entry name" value="Ribonucl_H"/>
</dbReference>
<sequence length="189" mass="20984">MNNFLIVDLECTCDSPVNFPKDEIEVIEIGAVIGSITELGFDLLSKKQIYVMPTVHTVLTEFCRDLTGITQEEVDLANVLGEALQDFDLWLREYSPVAWGSWGNFDRKQFGSECARKGLNDPLHGVSHINIKQGFARKYGHRVGLGRAVSILGLEFQGKAHSGVVDAENIARLLSSSESICSYIHKRIS</sequence>
<dbReference type="EMBL" id="JBHRYB010000001">
    <property type="protein sequence ID" value="MFC3679105.1"/>
    <property type="molecule type" value="Genomic_DNA"/>
</dbReference>
<dbReference type="Proteomes" id="UP001595722">
    <property type="component" value="Unassembled WGS sequence"/>
</dbReference>
<evidence type="ECO:0000256" key="3">
    <source>
        <dbReference type="ARBA" id="ARBA00022839"/>
    </source>
</evidence>
<evidence type="ECO:0000259" key="4">
    <source>
        <dbReference type="SMART" id="SM00479"/>
    </source>
</evidence>
<dbReference type="SMART" id="SM00479">
    <property type="entry name" value="EXOIII"/>
    <property type="match status" value="1"/>
</dbReference>
<dbReference type="InterPro" id="IPR036397">
    <property type="entry name" value="RNaseH_sf"/>
</dbReference>
<dbReference type="InterPro" id="IPR051274">
    <property type="entry name" value="3-5_Exoribonuclease"/>
</dbReference>
<dbReference type="GO" id="GO:0004527">
    <property type="term" value="F:exonuclease activity"/>
    <property type="evidence" value="ECO:0007669"/>
    <property type="project" value="UniProtKB-KW"/>
</dbReference>
<dbReference type="InterPro" id="IPR012337">
    <property type="entry name" value="RNaseH-like_sf"/>
</dbReference>
<reference evidence="6" key="1">
    <citation type="journal article" date="2019" name="Int. J. Syst. Evol. Microbiol.">
        <title>The Global Catalogue of Microorganisms (GCM) 10K type strain sequencing project: providing services to taxonomists for standard genome sequencing and annotation.</title>
        <authorList>
            <consortium name="The Broad Institute Genomics Platform"/>
            <consortium name="The Broad Institute Genome Sequencing Center for Infectious Disease"/>
            <person name="Wu L."/>
            <person name="Ma J."/>
        </authorList>
    </citation>
    <scope>NUCLEOTIDE SEQUENCE [LARGE SCALE GENOMIC DNA]</scope>
    <source>
        <strain evidence="6">KCTC 42424</strain>
    </source>
</reference>
<keyword evidence="1" id="KW-0540">Nuclease</keyword>
<dbReference type="RefSeq" id="WP_376864752.1">
    <property type="nucleotide sequence ID" value="NZ_JBHRYB010000001.1"/>
</dbReference>
<dbReference type="PANTHER" id="PTHR23044:SF61">
    <property type="entry name" value="3'-5' EXORIBONUCLEASE 1-RELATED"/>
    <property type="match status" value="1"/>
</dbReference>
<evidence type="ECO:0000313" key="6">
    <source>
        <dbReference type="Proteomes" id="UP001595722"/>
    </source>
</evidence>
<dbReference type="Gene3D" id="3.30.420.10">
    <property type="entry name" value="Ribonuclease H-like superfamily/Ribonuclease H"/>
    <property type="match status" value="1"/>
</dbReference>
<comment type="caution">
    <text evidence="5">The sequence shown here is derived from an EMBL/GenBank/DDBJ whole genome shotgun (WGS) entry which is preliminary data.</text>
</comment>
<proteinExistence type="predicted"/>
<dbReference type="Pfam" id="PF00929">
    <property type="entry name" value="RNase_T"/>
    <property type="match status" value="1"/>
</dbReference>
<name>A0ABV7VP96_9GAMM</name>
<gene>
    <name evidence="5" type="ORF">ACFOMG_03135</name>
</gene>
<dbReference type="CDD" id="cd06133">
    <property type="entry name" value="ERI-1_3'hExo_like"/>
    <property type="match status" value="1"/>
</dbReference>
<protein>
    <submittedName>
        <fullName evidence="5">Exonuclease domain-containing protein</fullName>
    </submittedName>
</protein>
<dbReference type="SUPFAM" id="SSF53098">
    <property type="entry name" value="Ribonuclease H-like"/>
    <property type="match status" value="1"/>
</dbReference>
<keyword evidence="6" id="KW-1185">Reference proteome</keyword>
<organism evidence="5 6">
    <name type="scientific">Bacterioplanoides pacificum</name>
    <dbReference type="NCBI Taxonomy" id="1171596"/>
    <lineage>
        <taxon>Bacteria</taxon>
        <taxon>Pseudomonadati</taxon>
        <taxon>Pseudomonadota</taxon>
        <taxon>Gammaproteobacteria</taxon>
        <taxon>Oceanospirillales</taxon>
        <taxon>Oceanospirillaceae</taxon>
        <taxon>Bacterioplanoides</taxon>
    </lineage>
</organism>
<keyword evidence="2" id="KW-0378">Hydrolase</keyword>
<dbReference type="InterPro" id="IPR047201">
    <property type="entry name" value="ERI-1_3'hExo-like"/>
</dbReference>
<dbReference type="PANTHER" id="PTHR23044">
    <property type="entry name" value="3'-5' EXONUCLEASE ERI1-RELATED"/>
    <property type="match status" value="1"/>
</dbReference>
<accession>A0ABV7VP96</accession>
<evidence type="ECO:0000256" key="1">
    <source>
        <dbReference type="ARBA" id="ARBA00022722"/>
    </source>
</evidence>